<dbReference type="InterPro" id="IPR050361">
    <property type="entry name" value="MPP/UQCRC_Complex"/>
</dbReference>
<accession>A0A150X5C4</accession>
<feature type="chain" id="PRO_5007574224" evidence="1">
    <location>
        <begin position="23"/>
        <end position="950"/>
    </location>
</feature>
<evidence type="ECO:0000259" key="2">
    <source>
        <dbReference type="Pfam" id="PF00675"/>
    </source>
</evidence>
<protein>
    <submittedName>
        <fullName evidence="4">Peptidase M16</fullName>
    </submittedName>
</protein>
<keyword evidence="1" id="KW-0732">Signal</keyword>
<name>A0A150X5C4_9BACT</name>
<dbReference type="Pfam" id="PF05193">
    <property type="entry name" value="Peptidase_M16_C"/>
    <property type="match status" value="2"/>
</dbReference>
<comment type="caution">
    <text evidence="4">The sequence shown here is derived from an EMBL/GenBank/DDBJ whole genome shotgun (WGS) entry which is preliminary data.</text>
</comment>
<dbReference type="PANTHER" id="PTHR11851:SF224">
    <property type="entry name" value="PROCESSING PROTEASE"/>
    <property type="match status" value="1"/>
</dbReference>
<dbReference type="RefSeq" id="WP_068222973.1">
    <property type="nucleotide sequence ID" value="NZ_LRPC01000028.1"/>
</dbReference>
<organism evidence="4 5">
    <name type="scientific">Roseivirga spongicola</name>
    <dbReference type="NCBI Taxonomy" id="333140"/>
    <lineage>
        <taxon>Bacteria</taxon>
        <taxon>Pseudomonadati</taxon>
        <taxon>Bacteroidota</taxon>
        <taxon>Cytophagia</taxon>
        <taxon>Cytophagales</taxon>
        <taxon>Roseivirgaceae</taxon>
        <taxon>Roseivirga</taxon>
    </lineage>
</organism>
<feature type="domain" description="Peptidase M16 C-terminal" evidence="3">
    <location>
        <begin position="206"/>
        <end position="381"/>
    </location>
</feature>
<evidence type="ECO:0000256" key="1">
    <source>
        <dbReference type="SAM" id="SignalP"/>
    </source>
</evidence>
<dbReference type="STRING" id="333140.AWW68_14680"/>
<dbReference type="SUPFAM" id="SSF63411">
    <property type="entry name" value="LuxS/MPP-like metallohydrolase"/>
    <property type="match status" value="4"/>
</dbReference>
<feature type="domain" description="Peptidase M16 N-terminal" evidence="2">
    <location>
        <begin position="536"/>
        <end position="656"/>
    </location>
</feature>
<feature type="domain" description="Peptidase M16 N-terminal" evidence="2">
    <location>
        <begin position="49"/>
        <end position="165"/>
    </location>
</feature>
<keyword evidence="5" id="KW-1185">Reference proteome</keyword>
<dbReference type="PANTHER" id="PTHR11851">
    <property type="entry name" value="METALLOPROTEASE"/>
    <property type="match status" value="1"/>
</dbReference>
<evidence type="ECO:0000259" key="3">
    <source>
        <dbReference type="Pfam" id="PF05193"/>
    </source>
</evidence>
<proteinExistence type="predicted"/>
<dbReference type="Proteomes" id="UP000075606">
    <property type="component" value="Unassembled WGS sequence"/>
</dbReference>
<dbReference type="AlphaFoldDB" id="A0A150X5C4"/>
<feature type="signal peptide" evidence="1">
    <location>
        <begin position="1"/>
        <end position="22"/>
    </location>
</feature>
<dbReference type="InterPro" id="IPR011249">
    <property type="entry name" value="Metalloenz_LuxS/M16"/>
</dbReference>
<dbReference type="GO" id="GO:0046872">
    <property type="term" value="F:metal ion binding"/>
    <property type="evidence" value="ECO:0007669"/>
    <property type="project" value="InterPro"/>
</dbReference>
<dbReference type="PROSITE" id="PS51257">
    <property type="entry name" value="PROKAR_LIPOPROTEIN"/>
    <property type="match status" value="1"/>
</dbReference>
<evidence type="ECO:0000313" key="4">
    <source>
        <dbReference type="EMBL" id="KYG73911.1"/>
    </source>
</evidence>
<reference evidence="4 5" key="1">
    <citation type="submission" date="2016-01" db="EMBL/GenBank/DDBJ databases">
        <title>Genome sequencing of Roseivirga spongicola UST030701-084.</title>
        <authorList>
            <person name="Selvaratnam C."/>
            <person name="Thevarajoo S."/>
            <person name="Goh K.M."/>
            <person name="Ee R."/>
            <person name="Chan K.-G."/>
            <person name="Chong C.S."/>
        </authorList>
    </citation>
    <scope>NUCLEOTIDE SEQUENCE [LARGE SCALE GENOMIC DNA]</scope>
    <source>
        <strain evidence="4 5">UST030701-084</strain>
    </source>
</reference>
<dbReference type="Gene3D" id="3.30.830.10">
    <property type="entry name" value="Metalloenzyme, LuxS/M16 peptidase-like"/>
    <property type="match status" value="4"/>
</dbReference>
<dbReference type="InterPro" id="IPR007863">
    <property type="entry name" value="Peptidase_M16_C"/>
</dbReference>
<feature type="domain" description="Peptidase M16 C-terminal" evidence="3">
    <location>
        <begin position="678"/>
        <end position="853"/>
    </location>
</feature>
<evidence type="ECO:0000313" key="5">
    <source>
        <dbReference type="Proteomes" id="UP000075606"/>
    </source>
</evidence>
<dbReference type="InterPro" id="IPR011765">
    <property type="entry name" value="Pept_M16_N"/>
</dbReference>
<dbReference type="EMBL" id="LRPC01000028">
    <property type="protein sequence ID" value="KYG73911.1"/>
    <property type="molecule type" value="Genomic_DNA"/>
</dbReference>
<gene>
    <name evidence="4" type="ORF">AWW68_14680</name>
</gene>
<sequence length="950" mass="106151">MKKTLKHLIGLASASVMLAFTACQSPTESPTDEFSLDYEKYELDNGLEVVLHQDNSDPKVAVAILYHVGSNREKPGRTGFAHFFEHMLFQNSENVGPGNFIKYINELGGTFNGGTSTDQTVYFETVPSDALEKVLWMESDRMGFFINTVSEWGLENEKQVVKNEKRQGVDNRPYGHKSYVQLKNLYPEGHPYSWDVIGSLEDLQNATIADVKEFYSQFYGAGNATLAIAGDIDIAKAKELVNKYFSEIGSGPAVEAMNPMPAVLDETKLFYHEDKFANLPDLEMIYPTVEEYNNDMWALNMLGQLLTDGKKSPLYKVVVEEKKLAPNVYAYNSSGEIAGTFNIGARAFDGIDLNDLRDAIFDGMEKFEKEGFTDEDLARIKVGAETGVYNSVSSVFNKAYQLASYNTFTGDPGYITKNLKKTLNVTREDVMRVYNKYIKNQDYLATSFVPVGQKELVLEGSVQAEVVEEPIVQGAEGNLDQYERNVEFEKTASQIDRAAIPALDGDLSFAPPSITTDELSNGMKVYHIYQDELPMAQFSIRLKGGMFLDNPEKVGVAALLDNMLMEGTANKTPEELEEALGQLGASVYVSSSREYITISGNSLAKNYDEVLTLVKEILLEPRWDEKEFERIKSSAINSIQQSNANPNAIASRVFNEVLYGKDHIFSKPTSGTMESVSSITLEDLKDYYRDNFSPSVASFHFVGAISKDEVMTSLEPLELWIAKDVTFPEYEVKTNTEESRIFFVDYPDAKQSVINIGRIAMEDGNDDYSAASVSNYRLGSGSGSILFKELRLEKGYTYGAYSGYSRTMDGAVFQASSSVRSNVTRESVDLFKDLLDNYSTDFSDEDLEVTKNSILRSNTQSYETYGSLLGILQNISTYELPLDYIEKDETKLKAMDKAEIKQVIDEFMNPDNLVYVVVGDGKTQLQRLNNTGLGKPVVINKDEESLKIDK</sequence>
<dbReference type="Pfam" id="PF00675">
    <property type="entry name" value="Peptidase_M16"/>
    <property type="match status" value="2"/>
</dbReference>